<feature type="site" description="Part of a proton relay during catalysis" evidence="12">
    <location>
        <position position="46"/>
    </location>
</feature>
<dbReference type="InterPro" id="IPR005263">
    <property type="entry name" value="DapA"/>
</dbReference>
<dbReference type="Gene3D" id="3.20.20.70">
    <property type="entry name" value="Aldolase class I"/>
    <property type="match status" value="1"/>
</dbReference>
<feature type="binding site" evidence="12 15">
    <location>
        <position position="205"/>
    </location>
    <ligand>
        <name>pyruvate</name>
        <dbReference type="ChEBI" id="CHEBI:15361"/>
    </ligand>
</feature>
<proteinExistence type="inferred from homology"/>
<dbReference type="Proteomes" id="UP000480185">
    <property type="component" value="Unassembled WGS sequence"/>
</dbReference>
<dbReference type="OrthoDB" id="9771791at2"/>
<dbReference type="PANTHER" id="PTHR12128:SF66">
    <property type="entry name" value="4-HYDROXY-2-OXOGLUTARATE ALDOLASE, MITOCHONDRIAL"/>
    <property type="match status" value="1"/>
</dbReference>
<dbReference type="SMART" id="SM01130">
    <property type="entry name" value="DHDPS"/>
    <property type="match status" value="1"/>
</dbReference>
<evidence type="ECO:0000256" key="11">
    <source>
        <dbReference type="ARBA" id="ARBA00047836"/>
    </source>
</evidence>
<reference evidence="16 17" key="1">
    <citation type="submission" date="2019-11" db="EMBL/GenBank/DDBJ databases">
        <authorList>
            <person name="Li J."/>
        </authorList>
    </citation>
    <scope>NUCLEOTIDE SEQUENCE [LARGE SCALE GENOMIC DNA]</scope>
    <source>
        <strain evidence="16 17">J4</strain>
    </source>
</reference>
<keyword evidence="10 12" id="KW-0704">Schiff base</keyword>
<dbReference type="SUPFAM" id="SSF51569">
    <property type="entry name" value="Aldolase"/>
    <property type="match status" value="1"/>
</dbReference>
<dbReference type="NCBIfam" id="TIGR00674">
    <property type="entry name" value="dapA"/>
    <property type="match status" value="1"/>
</dbReference>
<gene>
    <name evidence="12 16" type="primary">dapA</name>
    <name evidence="16" type="ORF">GH754_01575</name>
</gene>
<evidence type="ECO:0000256" key="3">
    <source>
        <dbReference type="ARBA" id="ARBA00007592"/>
    </source>
</evidence>
<evidence type="ECO:0000256" key="6">
    <source>
        <dbReference type="ARBA" id="ARBA00022605"/>
    </source>
</evidence>
<dbReference type="AlphaFoldDB" id="A0A6G1X204"/>
<dbReference type="InterPro" id="IPR020625">
    <property type="entry name" value="Schiff_base-form_aldolases_AS"/>
</dbReference>
<dbReference type="GO" id="GO:0019877">
    <property type="term" value="P:diaminopimelate biosynthetic process"/>
    <property type="evidence" value="ECO:0007669"/>
    <property type="project" value="UniProtKB-UniRule"/>
</dbReference>
<dbReference type="RefSeq" id="WP_153726971.1">
    <property type="nucleotide sequence ID" value="NZ_WJNH01000001.1"/>
</dbReference>
<evidence type="ECO:0000256" key="13">
    <source>
        <dbReference type="PIRNR" id="PIRNR001365"/>
    </source>
</evidence>
<comment type="catalytic activity">
    <reaction evidence="11 12">
        <text>L-aspartate 4-semialdehyde + pyruvate = (2S,4S)-4-hydroxy-2,3,4,5-tetrahydrodipicolinate + H2O + H(+)</text>
        <dbReference type="Rhea" id="RHEA:34171"/>
        <dbReference type="ChEBI" id="CHEBI:15361"/>
        <dbReference type="ChEBI" id="CHEBI:15377"/>
        <dbReference type="ChEBI" id="CHEBI:15378"/>
        <dbReference type="ChEBI" id="CHEBI:67139"/>
        <dbReference type="ChEBI" id="CHEBI:537519"/>
        <dbReference type="EC" id="4.3.3.7"/>
    </reaction>
</comment>
<evidence type="ECO:0000256" key="10">
    <source>
        <dbReference type="ARBA" id="ARBA00023270"/>
    </source>
</evidence>
<comment type="caution">
    <text evidence="12">Was originally thought to be a dihydrodipicolinate synthase (DHDPS), catalyzing the condensation of (S)-aspartate-beta-semialdehyde [(S)-ASA] and pyruvate to dihydrodipicolinate (DHDP). However, it was shown in E.coli that the product of the enzymatic reaction is not dihydrodipicolinate but in fact (4S)-4-hydroxy-2,3,4,5-tetrahydro-(2S)-dipicolinic acid (HTPA), and that the consecutive dehydration reaction leading to DHDP is not spontaneous but catalyzed by DapB.</text>
</comment>
<evidence type="ECO:0000256" key="1">
    <source>
        <dbReference type="ARBA" id="ARBA00003294"/>
    </source>
</evidence>
<dbReference type="InterPro" id="IPR013785">
    <property type="entry name" value="Aldolase_TIM"/>
</dbReference>
<dbReference type="PANTHER" id="PTHR12128">
    <property type="entry name" value="DIHYDRODIPICOLINATE SYNTHASE"/>
    <property type="match status" value="1"/>
</dbReference>
<evidence type="ECO:0000256" key="14">
    <source>
        <dbReference type="PIRSR" id="PIRSR001365-1"/>
    </source>
</evidence>
<accession>A0A6G1X204</accession>
<keyword evidence="9 12" id="KW-0456">Lyase</keyword>
<dbReference type="PROSITE" id="PS00666">
    <property type="entry name" value="DHDPS_2"/>
    <property type="match status" value="1"/>
</dbReference>
<dbReference type="PRINTS" id="PR00146">
    <property type="entry name" value="DHPICSNTHASE"/>
</dbReference>
<dbReference type="GO" id="GO:0008840">
    <property type="term" value="F:4-hydroxy-tetrahydrodipicolinate synthase activity"/>
    <property type="evidence" value="ECO:0007669"/>
    <property type="project" value="UniProtKB-UniRule"/>
</dbReference>
<comment type="subunit">
    <text evidence="12">Homotetramer; dimer of dimers.</text>
</comment>
<dbReference type="Pfam" id="PF00701">
    <property type="entry name" value="DHDPS"/>
    <property type="match status" value="1"/>
</dbReference>
<keyword evidence="7 12" id="KW-0220">Diaminopimelate biosynthesis</keyword>
<organism evidence="16 17">
    <name type="scientific">Salinibacillus xinjiangensis</name>
    <dbReference type="NCBI Taxonomy" id="1229268"/>
    <lineage>
        <taxon>Bacteria</taxon>
        <taxon>Bacillati</taxon>
        <taxon>Bacillota</taxon>
        <taxon>Bacilli</taxon>
        <taxon>Bacillales</taxon>
        <taxon>Bacillaceae</taxon>
        <taxon>Salinibacillus</taxon>
    </lineage>
</organism>
<evidence type="ECO:0000256" key="9">
    <source>
        <dbReference type="ARBA" id="ARBA00023239"/>
    </source>
</evidence>
<evidence type="ECO:0000256" key="5">
    <source>
        <dbReference type="ARBA" id="ARBA00022490"/>
    </source>
</evidence>
<dbReference type="PIRSF" id="PIRSF001365">
    <property type="entry name" value="DHDPS"/>
    <property type="match status" value="1"/>
</dbReference>
<feature type="active site" description="Proton donor/acceptor" evidence="12 14">
    <location>
        <position position="135"/>
    </location>
</feature>
<dbReference type="EC" id="4.3.3.7" evidence="4 12"/>
<dbReference type="GO" id="GO:0005737">
    <property type="term" value="C:cytoplasm"/>
    <property type="evidence" value="ECO:0007669"/>
    <property type="project" value="UniProtKB-SubCell"/>
</dbReference>
<dbReference type="InterPro" id="IPR002220">
    <property type="entry name" value="DapA-like"/>
</dbReference>
<evidence type="ECO:0000256" key="15">
    <source>
        <dbReference type="PIRSR" id="PIRSR001365-2"/>
    </source>
</evidence>
<dbReference type="UniPathway" id="UPA00034">
    <property type="reaction ID" value="UER00017"/>
</dbReference>
<keyword evidence="8 12" id="KW-0457">Lysine biosynthesis</keyword>
<comment type="function">
    <text evidence="1 12">Catalyzes the condensation of (S)-aspartate-beta-semialdehyde [(S)-ASA] and pyruvate to 4-hydroxy-tetrahydrodipicolinate (HTPA).</text>
</comment>
<keyword evidence="17" id="KW-1185">Reference proteome</keyword>
<sequence length="290" mass="32138">MNKVSGIYTAMLTPFKDDYTIDEVATRNLVNHLIDRGVDGLFILGTNGEFFSMSHEEKVHFAKIVVNEVKGRVSVCAGTGAISTDEVIMLTKDMETIGIDIVSVLTPYLMTISQQELTSHYTKVAESTNLPILMYHMPGRTNNELQPETVKELSRIPNIVGIKDSTGDFNQILKYIEITDEDFSVLSGADPLILWTLLAGGKGAIAASSNMVPELVVSIYKHWKNGEIQKAYDAQQKLRMLREASSMASTPAVFKKAMELLGIPVGPPRLPVKEIPKDVENKIIEILKHY</sequence>
<dbReference type="GO" id="GO:0009089">
    <property type="term" value="P:lysine biosynthetic process via diaminopimelate"/>
    <property type="evidence" value="ECO:0007669"/>
    <property type="project" value="UniProtKB-UniRule"/>
</dbReference>
<evidence type="ECO:0000256" key="2">
    <source>
        <dbReference type="ARBA" id="ARBA00005120"/>
    </source>
</evidence>
<name>A0A6G1X204_9BACI</name>
<evidence type="ECO:0000256" key="12">
    <source>
        <dbReference type="HAMAP-Rule" id="MF_00418"/>
    </source>
</evidence>
<evidence type="ECO:0000313" key="16">
    <source>
        <dbReference type="EMBL" id="MRG85013.1"/>
    </source>
</evidence>
<comment type="similarity">
    <text evidence="3 12 13">Belongs to the DapA family.</text>
</comment>
<evidence type="ECO:0000313" key="17">
    <source>
        <dbReference type="Proteomes" id="UP000480185"/>
    </source>
</evidence>
<keyword evidence="6 12" id="KW-0028">Amino-acid biosynthesis</keyword>
<comment type="subcellular location">
    <subcellularLocation>
        <location evidence="12">Cytoplasm</location>
    </subcellularLocation>
</comment>
<comment type="caution">
    <text evidence="12">Lacks conserved residue(s) required for the propagation of feature annotation.</text>
</comment>
<dbReference type="CDD" id="cd00408">
    <property type="entry name" value="DHDPS-like"/>
    <property type="match status" value="1"/>
</dbReference>
<keyword evidence="5 12" id="KW-0963">Cytoplasm</keyword>
<evidence type="ECO:0000256" key="4">
    <source>
        <dbReference type="ARBA" id="ARBA00012086"/>
    </source>
</evidence>
<feature type="active site" description="Schiff-base intermediate with substrate" evidence="12 14">
    <location>
        <position position="163"/>
    </location>
</feature>
<evidence type="ECO:0000256" key="7">
    <source>
        <dbReference type="ARBA" id="ARBA00022915"/>
    </source>
</evidence>
<comment type="caution">
    <text evidence="16">The sequence shown here is derived from an EMBL/GenBank/DDBJ whole genome shotgun (WGS) entry which is preliminary data.</text>
</comment>
<comment type="pathway">
    <text evidence="2 12">Amino-acid biosynthesis; L-lysine biosynthesis via DAP pathway; (S)-tetrahydrodipicolinate from L-aspartate: step 3/4.</text>
</comment>
<evidence type="ECO:0000256" key="8">
    <source>
        <dbReference type="ARBA" id="ARBA00023154"/>
    </source>
</evidence>
<dbReference type="HAMAP" id="MF_00418">
    <property type="entry name" value="DapA"/>
    <property type="match status" value="1"/>
</dbReference>
<dbReference type="EMBL" id="WJNH01000001">
    <property type="protein sequence ID" value="MRG85013.1"/>
    <property type="molecule type" value="Genomic_DNA"/>
</dbReference>
<protein>
    <recommendedName>
        <fullName evidence="4 12">4-hydroxy-tetrahydrodipicolinate synthase</fullName>
        <shortName evidence="12">HTPA synthase</shortName>
        <ecNumber evidence="4 12">4.3.3.7</ecNumber>
    </recommendedName>
</protein>